<dbReference type="Proteomes" id="UP000222542">
    <property type="component" value="Unassembled WGS sequence"/>
</dbReference>
<feature type="chain" id="PRO_5013821081" description="Secreted protein" evidence="1">
    <location>
        <begin position="16"/>
        <end position="73"/>
    </location>
</feature>
<feature type="signal peptide" evidence="1">
    <location>
        <begin position="1"/>
        <end position="15"/>
    </location>
</feature>
<sequence>MGGLVVLVIRHLVCSVVVVRYDDEKDGGNVGRKRGAFAHGNEEEGEYHDARDGRQGMRVRTLLLSFPFVWMIV</sequence>
<dbReference type="AlphaFoldDB" id="A0A2G2XZI4"/>
<evidence type="ECO:0008006" key="4">
    <source>
        <dbReference type="Google" id="ProtNLM"/>
    </source>
</evidence>
<dbReference type="EMBL" id="AYRZ02000053">
    <property type="protein sequence ID" value="PHT62892.1"/>
    <property type="molecule type" value="Genomic_DNA"/>
</dbReference>
<proteinExistence type="predicted"/>
<dbReference type="Gramene" id="PHT62892">
    <property type="protein sequence ID" value="PHT62892"/>
    <property type="gene ID" value="T459_33273"/>
</dbReference>
<evidence type="ECO:0000313" key="2">
    <source>
        <dbReference type="EMBL" id="PHT62892.1"/>
    </source>
</evidence>
<keyword evidence="1" id="KW-0732">Signal</keyword>
<comment type="caution">
    <text evidence="2">The sequence shown here is derived from an EMBL/GenBank/DDBJ whole genome shotgun (WGS) entry which is preliminary data.</text>
</comment>
<evidence type="ECO:0000313" key="3">
    <source>
        <dbReference type="Proteomes" id="UP000222542"/>
    </source>
</evidence>
<gene>
    <name evidence="2" type="ORF">T459_33273</name>
</gene>
<dbReference type="STRING" id="4072.A0A2G2XZI4"/>
<protein>
    <recommendedName>
        <fullName evidence="4">Secreted protein</fullName>
    </recommendedName>
</protein>
<organism evidence="2 3">
    <name type="scientific">Capsicum annuum</name>
    <name type="common">Capsicum pepper</name>
    <dbReference type="NCBI Taxonomy" id="4072"/>
    <lineage>
        <taxon>Eukaryota</taxon>
        <taxon>Viridiplantae</taxon>
        <taxon>Streptophyta</taxon>
        <taxon>Embryophyta</taxon>
        <taxon>Tracheophyta</taxon>
        <taxon>Spermatophyta</taxon>
        <taxon>Magnoliopsida</taxon>
        <taxon>eudicotyledons</taxon>
        <taxon>Gunneridae</taxon>
        <taxon>Pentapetalae</taxon>
        <taxon>asterids</taxon>
        <taxon>lamiids</taxon>
        <taxon>Solanales</taxon>
        <taxon>Solanaceae</taxon>
        <taxon>Solanoideae</taxon>
        <taxon>Capsiceae</taxon>
        <taxon>Capsicum</taxon>
    </lineage>
</organism>
<accession>A0A2G2XZI4</accession>
<name>A0A2G2XZI4_CAPAN</name>
<keyword evidence="3" id="KW-1185">Reference proteome</keyword>
<reference evidence="2 3" key="2">
    <citation type="journal article" date="2017" name="Genome Biol.">
        <title>New reference genome sequences of hot pepper reveal the massive evolution of plant disease-resistance genes by retroduplication.</title>
        <authorList>
            <person name="Kim S."/>
            <person name="Park J."/>
            <person name="Yeom S.I."/>
            <person name="Kim Y.M."/>
            <person name="Seo E."/>
            <person name="Kim K.T."/>
            <person name="Kim M.S."/>
            <person name="Lee J.M."/>
            <person name="Cheong K."/>
            <person name="Shin H.S."/>
            <person name="Kim S.B."/>
            <person name="Han K."/>
            <person name="Lee J."/>
            <person name="Park M."/>
            <person name="Lee H.A."/>
            <person name="Lee H.Y."/>
            <person name="Lee Y."/>
            <person name="Oh S."/>
            <person name="Lee J.H."/>
            <person name="Choi E."/>
            <person name="Choi E."/>
            <person name="Lee S.E."/>
            <person name="Jeon J."/>
            <person name="Kim H."/>
            <person name="Choi G."/>
            <person name="Song H."/>
            <person name="Lee J."/>
            <person name="Lee S.C."/>
            <person name="Kwon J.K."/>
            <person name="Lee H.Y."/>
            <person name="Koo N."/>
            <person name="Hong Y."/>
            <person name="Kim R.W."/>
            <person name="Kang W.H."/>
            <person name="Huh J.H."/>
            <person name="Kang B.C."/>
            <person name="Yang T.J."/>
            <person name="Lee Y.H."/>
            <person name="Bennetzen J.L."/>
            <person name="Choi D."/>
        </authorList>
    </citation>
    <scope>NUCLEOTIDE SEQUENCE [LARGE SCALE GENOMIC DNA]</scope>
    <source>
        <strain evidence="3">cv. CM334</strain>
    </source>
</reference>
<reference evidence="2 3" key="1">
    <citation type="journal article" date="2014" name="Nat. Genet.">
        <title>Genome sequence of the hot pepper provides insights into the evolution of pungency in Capsicum species.</title>
        <authorList>
            <person name="Kim S."/>
            <person name="Park M."/>
            <person name="Yeom S.I."/>
            <person name="Kim Y.M."/>
            <person name="Lee J.M."/>
            <person name="Lee H.A."/>
            <person name="Seo E."/>
            <person name="Choi J."/>
            <person name="Cheong K."/>
            <person name="Kim K.T."/>
            <person name="Jung K."/>
            <person name="Lee G.W."/>
            <person name="Oh S.K."/>
            <person name="Bae C."/>
            <person name="Kim S.B."/>
            <person name="Lee H.Y."/>
            <person name="Kim S.Y."/>
            <person name="Kim M.S."/>
            <person name="Kang B.C."/>
            <person name="Jo Y.D."/>
            <person name="Yang H.B."/>
            <person name="Jeong H.J."/>
            <person name="Kang W.H."/>
            <person name="Kwon J.K."/>
            <person name="Shin C."/>
            <person name="Lim J.Y."/>
            <person name="Park J.H."/>
            <person name="Huh J.H."/>
            <person name="Kim J.S."/>
            <person name="Kim B.D."/>
            <person name="Cohen O."/>
            <person name="Paran I."/>
            <person name="Suh M.C."/>
            <person name="Lee S.B."/>
            <person name="Kim Y.K."/>
            <person name="Shin Y."/>
            <person name="Noh S.J."/>
            <person name="Park J."/>
            <person name="Seo Y.S."/>
            <person name="Kwon S.Y."/>
            <person name="Kim H.A."/>
            <person name="Park J.M."/>
            <person name="Kim H.J."/>
            <person name="Choi S.B."/>
            <person name="Bosland P.W."/>
            <person name="Reeves G."/>
            <person name="Jo S.H."/>
            <person name="Lee B.W."/>
            <person name="Cho H.T."/>
            <person name="Choi H.S."/>
            <person name="Lee M.S."/>
            <person name="Yu Y."/>
            <person name="Do Choi Y."/>
            <person name="Park B.S."/>
            <person name="van Deynze A."/>
            <person name="Ashrafi H."/>
            <person name="Hill T."/>
            <person name="Kim W.T."/>
            <person name="Pai H.S."/>
            <person name="Ahn H.K."/>
            <person name="Yeam I."/>
            <person name="Giovannoni J.J."/>
            <person name="Rose J.K."/>
            <person name="Sorensen I."/>
            <person name="Lee S.J."/>
            <person name="Kim R.W."/>
            <person name="Choi I.Y."/>
            <person name="Choi B.S."/>
            <person name="Lim J.S."/>
            <person name="Lee Y.H."/>
            <person name="Choi D."/>
        </authorList>
    </citation>
    <scope>NUCLEOTIDE SEQUENCE [LARGE SCALE GENOMIC DNA]</scope>
    <source>
        <strain evidence="3">cv. CM334</strain>
    </source>
</reference>
<evidence type="ECO:0000256" key="1">
    <source>
        <dbReference type="SAM" id="SignalP"/>
    </source>
</evidence>